<dbReference type="OrthoDB" id="8300194at2759"/>
<protein>
    <submittedName>
        <fullName evidence="2">Protein kinase-like domain protein</fullName>
    </submittedName>
</protein>
<dbReference type="STRING" id="1081105.A0A167JHL1"/>
<gene>
    <name evidence="2" type="ORF">NOR_00723</name>
</gene>
<accession>A0A167JHL1</accession>
<dbReference type="SUPFAM" id="SSF56112">
    <property type="entry name" value="Protein kinase-like (PK-like)"/>
    <property type="match status" value="1"/>
</dbReference>
<evidence type="ECO:0000313" key="3">
    <source>
        <dbReference type="Proteomes" id="UP000243498"/>
    </source>
</evidence>
<dbReference type="EMBL" id="AZHC01000002">
    <property type="protein sequence ID" value="OAA50273.1"/>
    <property type="molecule type" value="Genomic_DNA"/>
</dbReference>
<dbReference type="Proteomes" id="UP000243498">
    <property type="component" value="Unassembled WGS sequence"/>
</dbReference>
<proteinExistence type="predicted"/>
<dbReference type="InterPro" id="IPR002575">
    <property type="entry name" value="Aminoglycoside_PTrfase"/>
</dbReference>
<keyword evidence="3" id="KW-1185">Reference proteome</keyword>
<organism evidence="2 3">
    <name type="scientific">Metarhizium rileyi (strain RCEF 4871)</name>
    <name type="common">Nomuraea rileyi</name>
    <dbReference type="NCBI Taxonomy" id="1649241"/>
    <lineage>
        <taxon>Eukaryota</taxon>
        <taxon>Fungi</taxon>
        <taxon>Dikarya</taxon>
        <taxon>Ascomycota</taxon>
        <taxon>Pezizomycotina</taxon>
        <taxon>Sordariomycetes</taxon>
        <taxon>Hypocreomycetidae</taxon>
        <taxon>Hypocreales</taxon>
        <taxon>Clavicipitaceae</taxon>
        <taxon>Metarhizium</taxon>
    </lineage>
</organism>
<dbReference type="InterPro" id="IPR051678">
    <property type="entry name" value="AGP_Transferase"/>
</dbReference>
<sequence>MGQSIGTLFPLRFRLWLGRQLYKPLTSKVVRVSRHRVIKGPCDPPEVEAMQYVTKHTTIPLPKIYAVHTTRDQHIFIEMEFIHGEHLGIAWKTKGYLSEDQKRMISADIKEYISLLRELPPPAEDLVASALQNPAYDIRVGARFFGPFTHCDFHTLLRGYLPQGDASTVFGEEVAKVHASSYRTCFTHGDLVPRNIIVRNGRVAAIIDWGFAGWYPEYWEYIKGHYDFFPQADWLMHFRQAVPNYDLELTAEEVLWERLPDPGTPATYHRDGIVRRTPGSKPSATWQDARAGSHPKDLWSIALLSRRHNTGPLL</sequence>
<dbReference type="Pfam" id="PF01636">
    <property type="entry name" value="APH"/>
    <property type="match status" value="1"/>
</dbReference>
<comment type="caution">
    <text evidence="2">The sequence shown here is derived from an EMBL/GenBank/DDBJ whole genome shotgun (WGS) entry which is preliminary data.</text>
</comment>
<dbReference type="InterPro" id="IPR011009">
    <property type="entry name" value="Kinase-like_dom_sf"/>
</dbReference>
<name>A0A167JHL1_METRR</name>
<dbReference type="Gene3D" id="3.90.1200.10">
    <property type="match status" value="1"/>
</dbReference>
<dbReference type="PANTHER" id="PTHR21310">
    <property type="entry name" value="AMINOGLYCOSIDE PHOSPHOTRANSFERASE-RELATED-RELATED"/>
    <property type="match status" value="1"/>
</dbReference>
<dbReference type="OMA" id="WRRISPW"/>
<evidence type="ECO:0000313" key="2">
    <source>
        <dbReference type="EMBL" id="OAA50273.1"/>
    </source>
</evidence>
<dbReference type="AlphaFoldDB" id="A0A167JHL1"/>
<reference evidence="2 3" key="1">
    <citation type="journal article" date="2016" name="Genome Biol. Evol.">
        <title>Divergent and convergent evolution of fungal pathogenicity.</title>
        <authorList>
            <person name="Shang Y."/>
            <person name="Xiao G."/>
            <person name="Zheng P."/>
            <person name="Cen K."/>
            <person name="Zhan S."/>
            <person name="Wang C."/>
        </authorList>
    </citation>
    <scope>NUCLEOTIDE SEQUENCE [LARGE SCALE GENOMIC DNA]</scope>
    <source>
        <strain evidence="2 3">RCEF 4871</strain>
    </source>
</reference>
<evidence type="ECO:0000259" key="1">
    <source>
        <dbReference type="Pfam" id="PF01636"/>
    </source>
</evidence>
<dbReference type="CDD" id="cd05120">
    <property type="entry name" value="APH_ChoK_like"/>
    <property type="match status" value="1"/>
</dbReference>
<feature type="domain" description="Aminoglycoside phosphotransferase" evidence="1">
    <location>
        <begin position="44"/>
        <end position="231"/>
    </location>
</feature>
<dbReference type="PANTHER" id="PTHR21310:SF15">
    <property type="entry name" value="AMINOGLYCOSIDE PHOSPHOTRANSFERASE DOMAIN-CONTAINING PROTEIN"/>
    <property type="match status" value="1"/>
</dbReference>